<keyword evidence="1" id="KW-0472">Membrane</keyword>
<feature type="transmembrane region" description="Helical" evidence="1">
    <location>
        <begin position="7"/>
        <end position="32"/>
    </location>
</feature>
<name>A0A0K6IL30_9GAMM</name>
<protein>
    <recommendedName>
        <fullName evidence="4">DUF1499 domain-containing protein</fullName>
    </recommendedName>
</protein>
<dbReference type="RefSeq" id="WP_055462990.1">
    <property type="nucleotide sequence ID" value="NZ_CYHG01000005.1"/>
</dbReference>
<sequence length="252" mass="28522">MSRYISPVLYILMMLIGCVAFIAIAGVRVGFIEPIAAFDMLRKTVFSALALTILTLVALYVCRKECSAGGRRFFWLVCVVSFIYSVMWLALFMQKSRLPDLYDISTDLNNPPVFINVAFLRKASEHDLTYDFAWVPVQKKYYPKVKPLEVTNSFKETYIEAAALVNQRGWDVVAQYPSAGVIEATARTPIFGLRNDIVIRITQQRDKVVVDMRSSSRSGESDHGNNAERIQGFLGELRKRLQPIPDGLVLRN</sequence>
<accession>A0A0K6IL30</accession>
<dbReference type="AlphaFoldDB" id="A0A0K6IL30"/>
<dbReference type="Proteomes" id="UP000182769">
    <property type="component" value="Unassembled WGS sequence"/>
</dbReference>
<evidence type="ECO:0000313" key="2">
    <source>
        <dbReference type="EMBL" id="CUB04037.1"/>
    </source>
</evidence>
<keyword evidence="3" id="KW-1185">Reference proteome</keyword>
<feature type="transmembrane region" description="Helical" evidence="1">
    <location>
        <begin position="73"/>
        <end position="93"/>
    </location>
</feature>
<evidence type="ECO:0000313" key="3">
    <source>
        <dbReference type="Proteomes" id="UP000182769"/>
    </source>
</evidence>
<gene>
    <name evidence="2" type="ORF">Ga0061065_105129</name>
</gene>
<evidence type="ECO:0000256" key="1">
    <source>
        <dbReference type="SAM" id="Phobius"/>
    </source>
</evidence>
<dbReference type="Pfam" id="PF07386">
    <property type="entry name" value="DUF1499"/>
    <property type="match status" value="1"/>
</dbReference>
<feature type="transmembrane region" description="Helical" evidence="1">
    <location>
        <begin position="44"/>
        <end position="61"/>
    </location>
</feature>
<dbReference type="OrthoDB" id="1523552at2"/>
<keyword evidence="1" id="KW-0812">Transmembrane</keyword>
<proteinExistence type="predicted"/>
<reference evidence="3" key="1">
    <citation type="submission" date="2015-08" db="EMBL/GenBank/DDBJ databases">
        <authorList>
            <person name="Varghese N."/>
        </authorList>
    </citation>
    <scope>NUCLEOTIDE SEQUENCE [LARGE SCALE GENOMIC DNA]</scope>
    <source>
        <strain evidence="3">JCM 18476</strain>
    </source>
</reference>
<dbReference type="EMBL" id="CYHG01000005">
    <property type="protein sequence ID" value="CUB04037.1"/>
    <property type="molecule type" value="Genomic_DNA"/>
</dbReference>
<keyword evidence="1" id="KW-1133">Transmembrane helix</keyword>
<dbReference type="STRING" id="1137284.GCA_001418205_01896"/>
<dbReference type="PROSITE" id="PS51257">
    <property type="entry name" value="PROKAR_LIPOPROTEIN"/>
    <property type="match status" value="1"/>
</dbReference>
<organism evidence="2 3">
    <name type="scientific">Marinomonas fungiae</name>
    <dbReference type="NCBI Taxonomy" id="1137284"/>
    <lineage>
        <taxon>Bacteria</taxon>
        <taxon>Pseudomonadati</taxon>
        <taxon>Pseudomonadota</taxon>
        <taxon>Gammaproteobacteria</taxon>
        <taxon>Oceanospirillales</taxon>
        <taxon>Oceanospirillaceae</taxon>
        <taxon>Marinomonas</taxon>
    </lineage>
</organism>
<dbReference type="InterPro" id="IPR010865">
    <property type="entry name" value="DUF1499"/>
</dbReference>
<evidence type="ECO:0008006" key="4">
    <source>
        <dbReference type="Google" id="ProtNLM"/>
    </source>
</evidence>